<dbReference type="AlphaFoldDB" id="A0A091R3P1"/>
<feature type="non-terminal residue" evidence="1">
    <location>
        <position position="1"/>
    </location>
</feature>
<proteinExistence type="predicted"/>
<accession>A0A091R3P1</accession>
<gene>
    <name evidence="1" type="ORF">N332_14946</name>
</gene>
<reference evidence="1 2" key="1">
    <citation type="submission" date="2014-04" db="EMBL/GenBank/DDBJ databases">
        <title>Genome evolution of avian class.</title>
        <authorList>
            <person name="Zhang G."/>
            <person name="Li C."/>
        </authorList>
    </citation>
    <scope>NUCLEOTIDE SEQUENCE [LARGE SCALE GENOMIC DNA]</scope>
    <source>
        <strain evidence="1">BGI_N332</strain>
    </source>
</reference>
<name>A0A091R3P1_9AVES</name>
<feature type="non-terminal residue" evidence="1">
    <location>
        <position position="54"/>
    </location>
</feature>
<sequence>NGSKLEHRRNLNMRKHFFTVSVTEHWNRLPRESVEFPSLETFKTRLDAFLCGLV</sequence>
<keyword evidence="2" id="KW-1185">Reference proteome</keyword>
<dbReference type="EMBL" id="KK808119">
    <property type="protein sequence ID" value="KFQ33551.1"/>
    <property type="molecule type" value="Genomic_DNA"/>
</dbReference>
<evidence type="ECO:0000313" key="1">
    <source>
        <dbReference type="EMBL" id="KFQ33551.1"/>
    </source>
</evidence>
<protein>
    <submittedName>
        <fullName evidence="1">Uncharacterized protein</fullName>
    </submittedName>
</protein>
<dbReference type="Proteomes" id="UP000053369">
    <property type="component" value="Unassembled WGS sequence"/>
</dbReference>
<evidence type="ECO:0000313" key="2">
    <source>
        <dbReference type="Proteomes" id="UP000053369"/>
    </source>
</evidence>
<organism evidence="1 2">
    <name type="scientific">Mesitornis unicolor</name>
    <name type="common">brown roatelo</name>
    <dbReference type="NCBI Taxonomy" id="54374"/>
    <lineage>
        <taxon>Eukaryota</taxon>
        <taxon>Metazoa</taxon>
        <taxon>Chordata</taxon>
        <taxon>Craniata</taxon>
        <taxon>Vertebrata</taxon>
        <taxon>Euteleostomi</taxon>
        <taxon>Archelosauria</taxon>
        <taxon>Archosauria</taxon>
        <taxon>Dinosauria</taxon>
        <taxon>Saurischia</taxon>
        <taxon>Theropoda</taxon>
        <taxon>Coelurosauria</taxon>
        <taxon>Aves</taxon>
        <taxon>Neognathae</taxon>
        <taxon>Neoaves</taxon>
        <taxon>Columbimorphae</taxon>
        <taxon>Mesitornithiformes</taxon>
        <taxon>Mesitornithidae</taxon>
        <taxon>Mesitornis</taxon>
    </lineage>
</organism>